<dbReference type="AlphaFoldDB" id="K2FWQ2"/>
<feature type="transmembrane region" description="Helical" evidence="7">
    <location>
        <begin position="165"/>
        <end position="188"/>
    </location>
</feature>
<feature type="domain" description="Type II secretion system protein GspF" evidence="8">
    <location>
        <begin position="25"/>
        <end position="146"/>
    </location>
</feature>
<dbReference type="InterPro" id="IPR018076">
    <property type="entry name" value="T2SS_GspF_dom"/>
</dbReference>
<feature type="domain" description="Type II secretion system protein GspF" evidence="8">
    <location>
        <begin position="233"/>
        <end position="350"/>
    </location>
</feature>
<evidence type="ECO:0000256" key="4">
    <source>
        <dbReference type="ARBA" id="ARBA00022692"/>
    </source>
</evidence>
<evidence type="ECO:0000256" key="6">
    <source>
        <dbReference type="ARBA" id="ARBA00023136"/>
    </source>
</evidence>
<comment type="subcellular location">
    <subcellularLocation>
        <location evidence="1">Cell membrane</location>
        <topology evidence="1">Multi-pass membrane protein</topology>
    </subcellularLocation>
</comment>
<dbReference type="Pfam" id="PF00482">
    <property type="entry name" value="T2SSF"/>
    <property type="match status" value="2"/>
</dbReference>
<protein>
    <recommendedName>
        <fullName evidence="8">Type II secretion system protein GspF domain-containing protein</fullName>
    </recommendedName>
</protein>
<organism evidence="9">
    <name type="scientific">uncultured bacterium</name>
    <name type="common">gcode 4</name>
    <dbReference type="NCBI Taxonomy" id="1234023"/>
    <lineage>
        <taxon>Bacteria</taxon>
        <taxon>environmental samples</taxon>
    </lineage>
</organism>
<comment type="caution">
    <text evidence="9">The sequence shown here is derived from an EMBL/GenBank/DDBJ whole genome shotgun (WGS) entry which is preliminary data.</text>
</comment>
<sequence>MKNVNENNVYFWHKITIKDKALLYEHLSNLIDWWVTLTNALKWFLEKTQNPKLALEISNLLLFIESGDSFSTWMKKMPFVFDKKEIAVIEAWESSGALQKSLLSLSKQMSDQEILRSKVKWALTYPLIILVFLIIAVFVIMIYVIPKLRPLFETTWIELPLSTKALIFTSEFFSNNFYLIIIFLLILYFSLKTYIKTESWKAIVDWLYLKLPLVWMVYKNYVISQVSSNLWLLIWAWIPIVKTLNLTWESSNNVLYKDAIDSISKHVSSWKKITQSIEEVDPEHRYFTNDFIQMIAAGEQTSTINKVCEKISAQYSREVDSSLWIMIKWIEPGAIAIAGVFVLWFAFAIFSAVLKITETVW</sequence>
<evidence type="ECO:0000259" key="8">
    <source>
        <dbReference type="Pfam" id="PF00482"/>
    </source>
</evidence>
<comment type="similarity">
    <text evidence="2">Belongs to the GSP F family.</text>
</comment>
<proteinExistence type="inferred from homology"/>
<evidence type="ECO:0000256" key="1">
    <source>
        <dbReference type="ARBA" id="ARBA00004651"/>
    </source>
</evidence>
<evidence type="ECO:0000256" key="2">
    <source>
        <dbReference type="ARBA" id="ARBA00005745"/>
    </source>
</evidence>
<dbReference type="PANTHER" id="PTHR30012">
    <property type="entry name" value="GENERAL SECRETION PATHWAY PROTEIN"/>
    <property type="match status" value="1"/>
</dbReference>
<dbReference type="EMBL" id="AMFJ01000853">
    <property type="protein sequence ID" value="EKE26317.1"/>
    <property type="molecule type" value="Genomic_DNA"/>
</dbReference>
<dbReference type="InterPro" id="IPR003004">
    <property type="entry name" value="GspF/PilC"/>
</dbReference>
<evidence type="ECO:0000256" key="7">
    <source>
        <dbReference type="SAM" id="Phobius"/>
    </source>
</evidence>
<feature type="transmembrane region" description="Helical" evidence="7">
    <location>
        <begin position="122"/>
        <end position="145"/>
    </location>
</feature>
<dbReference type="GO" id="GO:0005886">
    <property type="term" value="C:plasma membrane"/>
    <property type="evidence" value="ECO:0007669"/>
    <property type="project" value="UniProtKB-SubCell"/>
</dbReference>
<dbReference type="PRINTS" id="PR00812">
    <property type="entry name" value="BCTERIALGSPF"/>
</dbReference>
<name>K2FWQ2_9BACT</name>
<keyword evidence="3" id="KW-1003">Cell membrane</keyword>
<keyword evidence="4 7" id="KW-0812">Transmembrane</keyword>
<evidence type="ECO:0000313" key="9">
    <source>
        <dbReference type="EMBL" id="EKE26317.1"/>
    </source>
</evidence>
<feature type="transmembrane region" description="Helical" evidence="7">
    <location>
        <begin position="230"/>
        <end position="248"/>
    </location>
</feature>
<keyword evidence="6 7" id="KW-0472">Membrane</keyword>
<evidence type="ECO:0000256" key="5">
    <source>
        <dbReference type="ARBA" id="ARBA00022989"/>
    </source>
</evidence>
<dbReference type="InterPro" id="IPR042094">
    <property type="entry name" value="T2SS_GspF_sf"/>
</dbReference>
<evidence type="ECO:0000256" key="3">
    <source>
        <dbReference type="ARBA" id="ARBA00022475"/>
    </source>
</evidence>
<feature type="transmembrane region" description="Helical" evidence="7">
    <location>
        <begin position="334"/>
        <end position="354"/>
    </location>
</feature>
<keyword evidence="5 7" id="KW-1133">Transmembrane helix</keyword>
<dbReference type="Gene3D" id="1.20.81.30">
    <property type="entry name" value="Type II secretion system (T2SS), domain F"/>
    <property type="match status" value="2"/>
</dbReference>
<gene>
    <name evidence="9" type="ORF">ACD_4C00337G0005</name>
</gene>
<accession>K2FWQ2</accession>
<dbReference type="PANTHER" id="PTHR30012:SF0">
    <property type="entry name" value="TYPE II SECRETION SYSTEM PROTEIN F-RELATED"/>
    <property type="match status" value="1"/>
</dbReference>
<reference evidence="9" key="1">
    <citation type="journal article" date="2012" name="Science">
        <title>Fermentation, hydrogen, and sulfur metabolism in multiple uncultivated bacterial phyla.</title>
        <authorList>
            <person name="Wrighton K.C."/>
            <person name="Thomas B.C."/>
            <person name="Sharon I."/>
            <person name="Miller C.S."/>
            <person name="Castelle C.J."/>
            <person name="VerBerkmoes N.C."/>
            <person name="Wilkins M.J."/>
            <person name="Hettich R.L."/>
            <person name="Lipton M.S."/>
            <person name="Williams K.H."/>
            <person name="Long P.E."/>
            <person name="Banfield J.F."/>
        </authorList>
    </citation>
    <scope>NUCLEOTIDE SEQUENCE [LARGE SCALE GENOMIC DNA]</scope>
</reference>